<evidence type="ECO:0000259" key="2">
    <source>
        <dbReference type="PROSITE" id="PS51178"/>
    </source>
</evidence>
<feature type="domain" description="PASTA" evidence="2">
    <location>
        <begin position="101"/>
        <end position="168"/>
    </location>
</feature>
<keyword evidence="1" id="KW-0812">Transmembrane</keyword>
<feature type="domain" description="PASTA" evidence="2">
    <location>
        <begin position="34"/>
        <end position="100"/>
    </location>
</feature>
<dbReference type="Pfam" id="PF03793">
    <property type="entry name" value="PASTA"/>
    <property type="match status" value="3"/>
</dbReference>
<proteinExistence type="predicted"/>
<dbReference type="EMBL" id="LNVX01000552">
    <property type="protein sequence ID" value="OEG69829.1"/>
    <property type="molecule type" value="Genomic_DNA"/>
</dbReference>
<sequence>MLGRLFKLFIILTIIGVAFYFAFNIIMSALVHSKKEVVLPNVIGKSIYDATEELSNAGLGLKKDGEEFNQNVPAGVILRQNPSAGMNVREGKLVRVTISQGGEMTYVPNLVGQTVRSADISLRYSTLLMGEVSKKYSLKAGKGTVLSQDIAAESLVDKDSVVNIVVSDGPPPEGVILMPDFVNKNLEEAEIWAERCGITLNVAGEKNSNIKTNTVLKQSPESDTDVTDLESVSLWLSAA</sequence>
<reference evidence="3 4" key="1">
    <citation type="submission" date="2015-11" db="EMBL/GenBank/DDBJ databases">
        <title>Evidence for parallel genomic evolution in an endosymbiosis of termite gut flagellates.</title>
        <authorList>
            <person name="Zheng H."/>
        </authorList>
    </citation>
    <scope>NUCLEOTIDE SEQUENCE [LARGE SCALE GENOMIC DNA]</scope>
    <source>
        <strain evidence="3 4">CET450</strain>
    </source>
</reference>
<dbReference type="Gene3D" id="3.30.10.20">
    <property type="match status" value="3"/>
</dbReference>
<dbReference type="PROSITE" id="PS51178">
    <property type="entry name" value="PASTA"/>
    <property type="match status" value="3"/>
</dbReference>
<name>A0A1E5IH56_ENDTX</name>
<dbReference type="InterPro" id="IPR005543">
    <property type="entry name" value="PASTA_dom"/>
</dbReference>
<dbReference type="AlphaFoldDB" id="A0A1E5IH56"/>
<feature type="domain" description="PASTA" evidence="2">
    <location>
        <begin position="169"/>
        <end position="238"/>
    </location>
</feature>
<gene>
    <name evidence="3" type="ORF">ATZ36_07375</name>
</gene>
<organism evidence="3 4">
    <name type="scientific">Endomicrobium trichonymphae</name>
    <dbReference type="NCBI Taxonomy" id="1408204"/>
    <lineage>
        <taxon>Bacteria</taxon>
        <taxon>Pseudomonadati</taxon>
        <taxon>Elusimicrobiota</taxon>
        <taxon>Endomicrobiia</taxon>
        <taxon>Endomicrobiales</taxon>
        <taxon>Endomicrobiaceae</taxon>
        <taxon>Candidatus Endomicrobiellum</taxon>
    </lineage>
</organism>
<dbReference type="SMART" id="SM00740">
    <property type="entry name" value="PASTA"/>
    <property type="match status" value="3"/>
</dbReference>
<keyword evidence="1" id="KW-0472">Membrane</keyword>
<feature type="transmembrane region" description="Helical" evidence="1">
    <location>
        <begin position="6"/>
        <end position="26"/>
    </location>
</feature>
<accession>A0A1E5IH56</accession>
<dbReference type="Proteomes" id="UP000095237">
    <property type="component" value="Unassembled WGS sequence"/>
</dbReference>
<dbReference type="SUPFAM" id="SSF54184">
    <property type="entry name" value="Penicillin-binding protein 2x (pbp-2x), c-terminal domain"/>
    <property type="match status" value="2"/>
</dbReference>
<dbReference type="CDD" id="cd06577">
    <property type="entry name" value="PASTA_pknB"/>
    <property type="match status" value="3"/>
</dbReference>
<evidence type="ECO:0000313" key="3">
    <source>
        <dbReference type="EMBL" id="OEG69829.1"/>
    </source>
</evidence>
<keyword evidence="1" id="KW-1133">Transmembrane helix</keyword>
<keyword evidence="4" id="KW-1185">Reference proteome</keyword>
<evidence type="ECO:0000256" key="1">
    <source>
        <dbReference type="SAM" id="Phobius"/>
    </source>
</evidence>
<evidence type="ECO:0000313" key="4">
    <source>
        <dbReference type="Proteomes" id="UP000095237"/>
    </source>
</evidence>
<protein>
    <recommendedName>
        <fullName evidence="2">PASTA domain-containing protein</fullName>
    </recommendedName>
</protein>
<comment type="caution">
    <text evidence="3">The sequence shown here is derived from an EMBL/GenBank/DDBJ whole genome shotgun (WGS) entry which is preliminary data.</text>
</comment>